<dbReference type="InterPro" id="IPR005119">
    <property type="entry name" value="LysR_subst-bd"/>
</dbReference>
<reference evidence="6 9" key="2">
    <citation type="submission" date="2020-05" db="EMBL/GenBank/DDBJ databases">
        <title>MicrobeNet Type strains.</title>
        <authorList>
            <person name="Nicholson A.C."/>
        </authorList>
    </citation>
    <scope>NUCLEOTIDE SEQUENCE [LARGE SCALE GENOMIC DNA]</scope>
    <source>
        <strain evidence="6 9">CCUG 46604</strain>
    </source>
</reference>
<evidence type="ECO:0000313" key="8">
    <source>
        <dbReference type="Proteomes" id="UP000235703"/>
    </source>
</evidence>
<dbReference type="Gene3D" id="1.10.10.10">
    <property type="entry name" value="Winged helix-like DNA-binding domain superfamily/Winged helix DNA-binding domain"/>
    <property type="match status" value="1"/>
</dbReference>
<sequence>MNWTLVQLRAFVAVAELGTMSAAARALGYTPGAVSQHMATLRRVIGADLLVAAGRGFTLTEAGRTLLERARAVIAAEEQAAEAVRGQDFGRVGAVTLGVFGSASVVAFAAAASRLTGSGVQAREIDVEHMPEAVLAGRIDVGIGIDYPAAPIAPQRGLRVKRVHSEEFSVVAPAGQAPSHEELAGGTWILPPSRSLQGRAVRFAIAGLGFAARETHIITDTSVALAMVHSGLGYTLGTPVMMALAPGGLQLVDGTEAGGRHIVVISREEQADRPDITAVTDVLTEVFASGAGIR</sequence>
<accession>A0A2N6PJU1</accession>
<feature type="domain" description="HTH lysR-type" evidence="5">
    <location>
        <begin position="1"/>
        <end position="60"/>
    </location>
</feature>
<dbReference type="GO" id="GO:0003677">
    <property type="term" value="F:DNA binding"/>
    <property type="evidence" value="ECO:0007669"/>
    <property type="project" value="UniProtKB-KW"/>
</dbReference>
<comment type="similarity">
    <text evidence="1">Belongs to the LysR transcriptional regulatory family.</text>
</comment>
<evidence type="ECO:0000313" key="7">
    <source>
        <dbReference type="EMBL" id="PMB98948.1"/>
    </source>
</evidence>
<gene>
    <name evidence="7" type="ORF">CJ198_04875</name>
    <name evidence="6" type="ORF">HLA91_01370</name>
</gene>
<evidence type="ECO:0000256" key="4">
    <source>
        <dbReference type="ARBA" id="ARBA00023163"/>
    </source>
</evidence>
<dbReference type="EMBL" id="PNFZ01000002">
    <property type="protein sequence ID" value="PMB98948.1"/>
    <property type="molecule type" value="Genomic_DNA"/>
</dbReference>
<evidence type="ECO:0000313" key="6">
    <source>
        <dbReference type="EMBL" id="NNG78028.1"/>
    </source>
</evidence>
<dbReference type="AlphaFoldDB" id="A0A2N6PJU1"/>
<proteinExistence type="inferred from homology"/>
<keyword evidence="4" id="KW-0804">Transcription</keyword>
<dbReference type="InterPro" id="IPR036390">
    <property type="entry name" value="WH_DNA-bd_sf"/>
</dbReference>
<comment type="caution">
    <text evidence="7">The sequence shown here is derived from an EMBL/GenBank/DDBJ whole genome shotgun (WGS) entry which is preliminary data.</text>
</comment>
<dbReference type="Gene3D" id="3.40.190.10">
    <property type="entry name" value="Periplasmic binding protein-like II"/>
    <property type="match status" value="2"/>
</dbReference>
<dbReference type="OrthoDB" id="4131546at2"/>
<name>A0A2N6PJU1_9MICO</name>
<dbReference type="GO" id="GO:0032993">
    <property type="term" value="C:protein-DNA complex"/>
    <property type="evidence" value="ECO:0007669"/>
    <property type="project" value="TreeGrafter"/>
</dbReference>
<evidence type="ECO:0000259" key="5">
    <source>
        <dbReference type="PROSITE" id="PS50931"/>
    </source>
</evidence>
<dbReference type="EMBL" id="JABEMC010000001">
    <property type="protein sequence ID" value="NNG78028.1"/>
    <property type="molecule type" value="Genomic_DNA"/>
</dbReference>
<evidence type="ECO:0000313" key="9">
    <source>
        <dbReference type="Proteomes" id="UP000549517"/>
    </source>
</evidence>
<dbReference type="Pfam" id="PF00126">
    <property type="entry name" value="HTH_1"/>
    <property type="match status" value="1"/>
</dbReference>
<reference evidence="7 8" key="1">
    <citation type="submission" date="2017-09" db="EMBL/GenBank/DDBJ databases">
        <title>Bacterial strain isolated from the female urinary microbiota.</title>
        <authorList>
            <person name="Thomas-White K."/>
            <person name="Kumar N."/>
            <person name="Forster S."/>
            <person name="Putonti C."/>
            <person name="Lawley T."/>
            <person name="Wolfe A.J."/>
        </authorList>
    </citation>
    <scope>NUCLEOTIDE SEQUENCE [LARGE SCALE GENOMIC DNA]</scope>
    <source>
        <strain evidence="7 8">UMB0680</strain>
    </source>
</reference>
<evidence type="ECO:0000256" key="1">
    <source>
        <dbReference type="ARBA" id="ARBA00009437"/>
    </source>
</evidence>
<evidence type="ECO:0000256" key="2">
    <source>
        <dbReference type="ARBA" id="ARBA00023015"/>
    </source>
</evidence>
<dbReference type="InterPro" id="IPR000847">
    <property type="entry name" value="LysR_HTH_N"/>
</dbReference>
<protein>
    <submittedName>
        <fullName evidence="7">LysR family transcriptional regulator</fullName>
    </submittedName>
</protein>
<evidence type="ECO:0000256" key="3">
    <source>
        <dbReference type="ARBA" id="ARBA00023125"/>
    </source>
</evidence>
<dbReference type="GO" id="GO:0003700">
    <property type="term" value="F:DNA-binding transcription factor activity"/>
    <property type="evidence" value="ECO:0007669"/>
    <property type="project" value="InterPro"/>
</dbReference>
<dbReference type="Proteomes" id="UP000549517">
    <property type="component" value="Unassembled WGS sequence"/>
</dbReference>
<dbReference type="PANTHER" id="PTHR30346">
    <property type="entry name" value="TRANSCRIPTIONAL DUAL REGULATOR HCAR-RELATED"/>
    <property type="match status" value="1"/>
</dbReference>
<dbReference type="PANTHER" id="PTHR30346:SF29">
    <property type="entry name" value="LYSR SUBSTRATE-BINDING"/>
    <property type="match status" value="1"/>
</dbReference>
<keyword evidence="3" id="KW-0238">DNA-binding</keyword>
<dbReference type="SUPFAM" id="SSF46785">
    <property type="entry name" value="Winged helix' DNA-binding domain"/>
    <property type="match status" value="1"/>
</dbReference>
<keyword evidence="2" id="KW-0805">Transcription regulation</keyword>
<dbReference type="Proteomes" id="UP000235703">
    <property type="component" value="Unassembled WGS sequence"/>
</dbReference>
<dbReference type="InterPro" id="IPR036388">
    <property type="entry name" value="WH-like_DNA-bd_sf"/>
</dbReference>
<dbReference type="PROSITE" id="PS50931">
    <property type="entry name" value="HTH_LYSR"/>
    <property type="match status" value="1"/>
</dbReference>
<organism evidence="7 8">
    <name type="scientific">Brevibacterium luteolum</name>
    <dbReference type="NCBI Taxonomy" id="199591"/>
    <lineage>
        <taxon>Bacteria</taxon>
        <taxon>Bacillati</taxon>
        <taxon>Actinomycetota</taxon>
        <taxon>Actinomycetes</taxon>
        <taxon>Micrococcales</taxon>
        <taxon>Brevibacteriaceae</taxon>
        <taxon>Brevibacterium</taxon>
    </lineage>
</organism>
<keyword evidence="8" id="KW-1185">Reference proteome</keyword>
<dbReference type="SUPFAM" id="SSF53850">
    <property type="entry name" value="Periplasmic binding protein-like II"/>
    <property type="match status" value="1"/>
</dbReference>
<dbReference type="Pfam" id="PF03466">
    <property type="entry name" value="LysR_substrate"/>
    <property type="match status" value="1"/>
</dbReference>